<accession>A0A8B7A6T4</accession>
<dbReference type="RefSeq" id="XP_007943665.1">
    <property type="nucleotide sequence ID" value="XM_007945474.1"/>
</dbReference>
<dbReference type="Proteomes" id="UP000694850">
    <property type="component" value="Unplaced"/>
</dbReference>
<evidence type="ECO:0000313" key="4">
    <source>
        <dbReference type="Proteomes" id="UP000694850"/>
    </source>
</evidence>
<feature type="signal peptide" evidence="3">
    <location>
        <begin position="1"/>
        <end position="20"/>
    </location>
</feature>
<evidence type="ECO:0000256" key="3">
    <source>
        <dbReference type="SAM" id="SignalP"/>
    </source>
</evidence>
<gene>
    <name evidence="5" type="primary">LRRC25</name>
</gene>
<proteinExistence type="predicted"/>
<keyword evidence="4" id="KW-1185">Reference proteome</keyword>
<dbReference type="AlphaFoldDB" id="A0A8B7A6T4"/>
<dbReference type="PANTHER" id="PTHR20878:SF0">
    <property type="entry name" value="LEUCINE-RICH REPEAT-CONTAINING PROTEIN 25"/>
    <property type="match status" value="1"/>
</dbReference>
<keyword evidence="2" id="KW-1133">Transmembrane helix</keyword>
<feature type="region of interest" description="Disordered" evidence="1">
    <location>
        <begin position="199"/>
        <end position="236"/>
    </location>
</feature>
<sequence>MGGTLVWVLLLLLVLHNARTQEYSCPVSSGNVDWTAEFPDTCLNFSNLGLSLPRNQSLQANKVVHLDLSANGLHELPSLFFEKLGTLKILDVTGNWLDRVDGALATRCDLDLRANCGCGLMAWHEVRQVNCSGQWPLRCLDTMGTWRNLSAFLEVRCAPGLAPSTIGALAGGGCLFFGLVIAGLILAWGRWVANSRGLGKARAAKDDTRPGLGRQPRYSSRNLGPKPPVGDLPGPHTADYENMFVDQPAAGPGFQDCHWAKHGGHSPENDFYMNYEGVSQTSQPVYCNLASLGRAPLDEEEYVIPGH</sequence>
<keyword evidence="2" id="KW-0472">Membrane</keyword>
<dbReference type="InterPro" id="IPR032675">
    <property type="entry name" value="LRR_dom_sf"/>
</dbReference>
<keyword evidence="3" id="KW-0732">Signal</keyword>
<dbReference type="InterPro" id="IPR039243">
    <property type="entry name" value="LRRC25"/>
</dbReference>
<dbReference type="PANTHER" id="PTHR20878">
    <property type="entry name" value="LEUCINE-RICH REPEAT CONTAINING PROTEIN 25"/>
    <property type="match status" value="1"/>
</dbReference>
<dbReference type="GeneID" id="103200887"/>
<dbReference type="Gene3D" id="3.80.10.10">
    <property type="entry name" value="Ribonuclease Inhibitor"/>
    <property type="match status" value="1"/>
</dbReference>
<dbReference type="SUPFAM" id="SSF52058">
    <property type="entry name" value="L domain-like"/>
    <property type="match status" value="1"/>
</dbReference>
<evidence type="ECO:0000313" key="5">
    <source>
        <dbReference type="RefSeq" id="XP_007943665.1"/>
    </source>
</evidence>
<feature type="transmembrane region" description="Helical" evidence="2">
    <location>
        <begin position="166"/>
        <end position="188"/>
    </location>
</feature>
<feature type="chain" id="PRO_5034374834" evidence="3">
    <location>
        <begin position="21"/>
        <end position="307"/>
    </location>
</feature>
<protein>
    <submittedName>
        <fullName evidence="5">Leucine-rich repeat-containing protein 25</fullName>
    </submittedName>
</protein>
<evidence type="ECO:0000256" key="2">
    <source>
        <dbReference type="SAM" id="Phobius"/>
    </source>
</evidence>
<reference evidence="5" key="1">
    <citation type="submission" date="2025-08" db="UniProtKB">
        <authorList>
            <consortium name="RefSeq"/>
        </authorList>
    </citation>
    <scope>IDENTIFICATION</scope>
</reference>
<dbReference type="CTD" id="126364"/>
<evidence type="ECO:0000256" key="1">
    <source>
        <dbReference type="SAM" id="MobiDB-lite"/>
    </source>
</evidence>
<organism evidence="4 5">
    <name type="scientific">Orycteropus afer afer</name>
    <dbReference type="NCBI Taxonomy" id="1230840"/>
    <lineage>
        <taxon>Eukaryota</taxon>
        <taxon>Metazoa</taxon>
        <taxon>Chordata</taxon>
        <taxon>Craniata</taxon>
        <taxon>Vertebrata</taxon>
        <taxon>Euteleostomi</taxon>
        <taxon>Mammalia</taxon>
        <taxon>Eutheria</taxon>
        <taxon>Afrotheria</taxon>
        <taxon>Tubulidentata</taxon>
        <taxon>Orycteropodidae</taxon>
        <taxon>Orycteropus</taxon>
    </lineage>
</organism>
<dbReference type="OrthoDB" id="9835318at2759"/>
<keyword evidence="2" id="KW-0812">Transmembrane</keyword>
<name>A0A8B7A6T4_ORYAF</name>